<dbReference type="GO" id="GO:0000150">
    <property type="term" value="F:DNA strand exchange activity"/>
    <property type="evidence" value="ECO:0007669"/>
    <property type="project" value="InterPro"/>
</dbReference>
<dbReference type="InterPro" id="IPR036162">
    <property type="entry name" value="Resolvase-like_N_sf"/>
</dbReference>
<dbReference type="InterPro" id="IPR050639">
    <property type="entry name" value="SSR_resolvase"/>
</dbReference>
<evidence type="ECO:0000259" key="6">
    <source>
        <dbReference type="PROSITE" id="PS51736"/>
    </source>
</evidence>
<evidence type="ECO:0000256" key="3">
    <source>
        <dbReference type="ARBA" id="ARBA00023172"/>
    </source>
</evidence>
<dbReference type="SUPFAM" id="SSF53041">
    <property type="entry name" value="Resolvase-like"/>
    <property type="match status" value="1"/>
</dbReference>
<proteinExistence type="predicted"/>
<dbReference type="PANTHER" id="PTHR30461:SF2">
    <property type="entry name" value="SERINE RECOMBINASE PINE-RELATED"/>
    <property type="match status" value="1"/>
</dbReference>
<feature type="active site" description="O-(5'-phospho-DNA)-serine intermediate" evidence="4 5">
    <location>
        <position position="12"/>
    </location>
</feature>
<dbReference type="GO" id="GO:0015074">
    <property type="term" value="P:DNA integration"/>
    <property type="evidence" value="ECO:0007669"/>
    <property type="project" value="UniProtKB-KW"/>
</dbReference>
<evidence type="ECO:0000256" key="4">
    <source>
        <dbReference type="PIRSR" id="PIRSR606118-50"/>
    </source>
</evidence>
<evidence type="ECO:0000256" key="5">
    <source>
        <dbReference type="PROSITE-ProRule" id="PRU10137"/>
    </source>
</evidence>
<reference evidence="7 8" key="1">
    <citation type="submission" date="2017-08" db="EMBL/GenBank/DDBJ databases">
        <title>Draft genome sequence of filamentous cyanobacterium Calothrix elsteri CCALA 953.</title>
        <authorList>
            <person name="Gagunashvili A.N."/>
            <person name="Elster J."/>
            <person name="Andresson O.S."/>
        </authorList>
    </citation>
    <scope>NUCLEOTIDE SEQUENCE [LARGE SCALE GENOMIC DNA]</scope>
    <source>
        <strain evidence="7 8">CCALA 953</strain>
    </source>
</reference>
<keyword evidence="1" id="KW-0229">DNA integration</keyword>
<evidence type="ECO:0000313" key="7">
    <source>
        <dbReference type="EMBL" id="PAX50984.1"/>
    </source>
</evidence>
<dbReference type="OrthoDB" id="9811097at2"/>
<dbReference type="SMART" id="SM00857">
    <property type="entry name" value="Resolvase"/>
    <property type="match status" value="1"/>
</dbReference>
<dbReference type="AlphaFoldDB" id="A0A2A2TBB4"/>
<dbReference type="Pfam" id="PF00239">
    <property type="entry name" value="Resolvase"/>
    <property type="match status" value="1"/>
</dbReference>
<evidence type="ECO:0000256" key="2">
    <source>
        <dbReference type="ARBA" id="ARBA00023125"/>
    </source>
</evidence>
<evidence type="ECO:0000256" key="1">
    <source>
        <dbReference type="ARBA" id="ARBA00022908"/>
    </source>
</evidence>
<comment type="caution">
    <text evidence="7">The sequence shown here is derived from an EMBL/GenBank/DDBJ whole genome shotgun (WGS) entry which is preliminary data.</text>
</comment>
<keyword evidence="3" id="KW-0233">DNA recombination</keyword>
<dbReference type="Proteomes" id="UP000218238">
    <property type="component" value="Unassembled WGS sequence"/>
</dbReference>
<dbReference type="PANTHER" id="PTHR30461">
    <property type="entry name" value="DNA-INVERTASE FROM LAMBDOID PROPHAGE"/>
    <property type="match status" value="1"/>
</dbReference>
<dbReference type="Gene3D" id="3.40.50.1390">
    <property type="entry name" value="Resolvase, N-terminal catalytic domain"/>
    <property type="match status" value="1"/>
</dbReference>
<dbReference type="GO" id="GO:0003677">
    <property type="term" value="F:DNA binding"/>
    <property type="evidence" value="ECO:0007669"/>
    <property type="project" value="UniProtKB-KW"/>
</dbReference>
<gene>
    <name evidence="7" type="ORF">CK510_27250</name>
</gene>
<keyword evidence="8" id="KW-1185">Reference proteome</keyword>
<name>A0A2A2TBB4_9CYAN</name>
<dbReference type="PROSITE" id="PS51736">
    <property type="entry name" value="RECOMBINASES_3"/>
    <property type="match status" value="1"/>
</dbReference>
<protein>
    <recommendedName>
        <fullName evidence="6">Resolvase/invertase-type recombinase catalytic domain-containing protein</fullName>
    </recommendedName>
</protein>
<sequence>MSRLIVGYCRVSSKQQFTDGHALERYIDALVKYGIPESLIYFDIETGVSDTREGFGTILDLVRADRVSQVIIPNFDRLTRSPLQWEQARELFAKHEVQIKFLEDGELNLTSPDGLFTGRVKAALAAQVRDRLRSHSLAGHAKHREREEPYKPIFGYIKIDGAIAPNQSLYPKSDLTYFQVARKLVSLFLECKSLGKARDDFKQQFYLHPPSYGGKIHLKAPSSTTGVRSWLLNAQLRGKLQYLSFGHKTPQIVIDSIHQPLIGDDEWLIIKSIFEDNKTRKKGVSCDKLINPLSSVARCRNCGGVMSQRLNYKNKSGEWGRFLACRNARSRNGLCNPIYAKTYGLTLDIAEKQLQNALVARSQNIANLVPTEKPNNPKIQELKDSIQMLERLNDSDLYDAIEKKRTQLFLLEESEKLGAVESEEKVKLLQYMQHPDFWFGMTPHDRNLVYRELIEVVWCDRGSVVVVPRI</sequence>
<dbReference type="EMBL" id="NTFS01000504">
    <property type="protein sequence ID" value="PAX50984.1"/>
    <property type="molecule type" value="Genomic_DNA"/>
</dbReference>
<dbReference type="InterPro" id="IPR006118">
    <property type="entry name" value="Recombinase_CS"/>
</dbReference>
<dbReference type="RefSeq" id="WP_095724638.1">
    <property type="nucleotide sequence ID" value="NZ_NTFS01000504.1"/>
</dbReference>
<accession>A0A2A2TBB4</accession>
<dbReference type="InterPro" id="IPR006119">
    <property type="entry name" value="Resolv_N"/>
</dbReference>
<feature type="domain" description="Resolvase/invertase-type recombinase catalytic" evidence="6">
    <location>
        <begin position="4"/>
        <end position="147"/>
    </location>
</feature>
<dbReference type="CDD" id="cd00338">
    <property type="entry name" value="Ser_Recombinase"/>
    <property type="match status" value="1"/>
</dbReference>
<dbReference type="PROSITE" id="PS00397">
    <property type="entry name" value="RECOMBINASES_1"/>
    <property type="match status" value="1"/>
</dbReference>
<evidence type="ECO:0000313" key="8">
    <source>
        <dbReference type="Proteomes" id="UP000218238"/>
    </source>
</evidence>
<dbReference type="NCBIfam" id="NF041201">
    <property type="entry name" value="recomb_XisF"/>
    <property type="match status" value="1"/>
</dbReference>
<organism evidence="7 8">
    <name type="scientific">Brunnivagina elsteri CCALA 953</name>
    <dbReference type="NCBI Taxonomy" id="987040"/>
    <lineage>
        <taxon>Bacteria</taxon>
        <taxon>Bacillati</taxon>
        <taxon>Cyanobacteriota</taxon>
        <taxon>Cyanophyceae</taxon>
        <taxon>Nostocales</taxon>
        <taxon>Calotrichaceae</taxon>
        <taxon>Brunnivagina</taxon>
    </lineage>
</organism>
<keyword evidence="2" id="KW-0238">DNA-binding</keyword>